<organism evidence="2 3">
    <name type="scientific">Microbacterium soli</name>
    <dbReference type="NCBI Taxonomy" id="446075"/>
    <lineage>
        <taxon>Bacteria</taxon>
        <taxon>Bacillati</taxon>
        <taxon>Actinomycetota</taxon>
        <taxon>Actinomycetes</taxon>
        <taxon>Micrococcales</taxon>
        <taxon>Microbacteriaceae</taxon>
        <taxon>Microbacterium</taxon>
    </lineage>
</organism>
<keyword evidence="3" id="KW-1185">Reference proteome</keyword>
<proteinExistence type="predicted"/>
<dbReference type="EMBL" id="BAABCP010000001">
    <property type="protein sequence ID" value="GAA3938477.1"/>
    <property type="molecule type" value="Genomic_DNA"/>
</dbReference>
<accession>A0ABP7N7E8</accession>
<dbReference type="RefSeq" id="WP_344818990.1">
    <property type="nucleotide sequence ID" value="NZ_BAABCP010000001.1"/>
</dbReference>
<gene>
    <name evidence="2" type="ORF">GCM10022383_15740</name>
</gene>
<sequence length="162" mass="17409">MAEAADAPGLRWAVKASFLSYVASLSDGAMSVTSGALEVPEGFLFPVRDHRRFDARTGIGTLCFAGDVRFRAYRGMLQLRIADPQLHADEDGAVLTVEDAAAERVVIADLDTPRRARGGGLEVPASLAPGAEHYFNNAYPEGTVLDPLVIRGIWDPPARKTD</sequence>
<dbReference type="Pfam" id="PF04213">
    <property type="entry name" value="HtaA"/>
    <property type="match status" value="1"/>
</dbReference>
<feature type="domain" description="Htaa" evidence="1">
    <location>
        <begin position="10"/>
        <end position="149"/>
    </location>
</feature>
<evidence type="ECO:0000313" key="3">
    <source>
        <dbReference type="Proteomes" id="UP001501591"/>
    </source>
</evidence>
<comment type="caution">
    <text evidence="2">The sequence shown here is derived from an EMBL/GenBank/DDBJ whole genome shotgun (WGS) entry which is preliminary data.</text>
</comment>
<evidence type="ECO:0000259" key="1">
    <source>
        <dbReference type="Pfam" id="PF04213"/>
    </source>
</evidence>
<protein>
    <recommendedName>
        <fullName evidence="1">Htaa domain-containing protein</fullName>
    </recommendedName>
</protein>
<evidence type="ECO:0000313" key="2">
    <source>
        <dbReference type="EMBL" id="GAA3938477.1"/>
    </source>
</evidence>
<dbReference type="Proteomes" id="UP001501591">
    <property type="component" value="Unassembled WGS sequence"/>
</dbReference>
<dbReference type="InterPro" id="IPR007331">
    <property type="entry name" value="Htaa"/>
</dbReference>
<reference evidence="3" key="1">
    <citation type="journal article" date="2019" name="Int. J. Syst. Evol. Microbiol.">
        <title>The Global Catalogue of Microorganisms (GCM) 10K type strain sequencing project: providing services to taxonomists for standard genome sequencing and annotation.</title>
        <authorList>
            <consortium name="The Broad Institute Genomics Platform"/>
            <consortium name="The Broad Institute Genome Sequencing Center for Infectious Disease"/>
            <person name="Wu L."/>
            <person name="Ma J."/>
        </authorList>
    </citation>
    <scope>NUCLEOTIDE SEQUENCE [LARGE SCALE GENOMIC DNA]</scope>
    <source>
        <strain evidence="3">JCM 17024</strain>
    </source>
</reference>
<name>A0ABP7N7E8_9MICO</name>